<sequence length="34" mass="4109">MEPYTQFHGEVLENKHVDAILRNYFPDYSYKGVF</sequence>
<dbReference type="EMBL" id="MN739555">
    <property type="protein sequence ID" value="QHT13009.1"/>
    <property type="molecule type" value="Genomic_DNA"/>
</dbReference>
<accession>A0A6C0DAP5</accession>
<evidence type="ECO:0000313" key="1">
    <source>
        <dbReference type="EMBL" id="QHT13009.1"/>
    </source>
</evidence>
<reference evidence="1" key="1">
    <citation type="journal article" date="2020" name="Nature">
        <title>Giant virus diversity and host interactions through global metagenomics.</title>
        <authorList>
            <person name="Schulz F."/>
            <person name="Roux S."/>
            <person name="Paez-Espino D."/>
            <person name="Jungbluth S."/>
            <person name="Walsh D.A."/>
            <person name="Denef V.J."/>
            <person name="McMahon K.D."/>
            <person name="Konstantinidis K.T."/>
            <person name="Eloe-Fadrosh E.A."/>
            <person name="Kyrpides N.C."/>
            <person name="Woyke T."/>
        </authorList>
    </citation>
    <scope>NUCLEOTIDE SEQUENCE</scope>
    <source>
        <strain evidence="1">GVMAG-M-3300023174-130</strain>
    </source>
</reference>
<organism evidence="1">
    <name type="scientific">viral metagenome</name>
    <dbReference type="NCBI Taxonomy" id="1070528"/>
    <lineage>
        <taxon>unclassified sequences</taxon>
        <taxon>metagenomes</taxon>
        <taxon>organismal metagenomes</taxon>
    </lineage>
</organism>
<dbReference type="AlphaFoldDB" id="A0A6C0DAP5"/>
<name>A0A6C0DAP5_9ZZZZ</name>
<proteinExistence type="predicted"/>
<protein>
    <submittedName>
        <fullName evidence="1">Uncharacterized protein</fullName>
    </submittedName>
</protein>